<dbReference type="Pfam" id="PF06236">
    <property type="entry name" value="MelC1"/>
    <property type="match status" value="1"/>
</dbReference>
<protein>
    <submittedName>
        <fullName evidence="6">Tyrosinase cofactor</fullName>
    </submittedName>
</protein>
<dbReference type="NCBIfam" id="NF047833">
    <property type="entry name" value="TyroCdyMelC1"/>
    <property type="match status" value="1"/>
</dbReference>
<evidence type="ECO:0000256" key="4">
    <source>
        <dbReference type="SAM" id="MobiDB-lite"/>
    </source>
</evidence>
<gene>
    <name evidence="6" type="ORF">SYYSPA8_34960</name>
</gene>
<reference evidence="6 7" key="1">
    <citation type="submission" date="2022-10" db="EMBL/GenBank/DDBJ databases">
        <title>Draft genome sequence of Streptomyces sp. YSPA8.</title>
        <authorList>
            <person name="Moriuchi R."/>
            <person name="Dohra H."/>
            <person name="Yamamura H."/>
            <person name="Kodani S."/>
        </authorList>
    </citation>
    <scope>NUCLEOTIDE SEQUENCE [LARGE SCALE GENOMIC DNA]</scope>
    <source>
        <strain evidence="6 7">YSPA8</strain>
    </source>
</reference>
<evidence type="ECO:0000256" key="2">
    <source>
        <dbReference type="ARBA" id="ARBA00022729"/>
    </source>
</evidence>
<sequence length="145" mass="15143">MSKITRRQIVGTVAGAAAGMAVVGAAAASAQPTTGQPRERARAGADGPAAFDEVHQGRRIQGIPAEGGTQAQAHTHAHEKNAHGHAHHSTGGYRVLVDGRELRLMRMADGWASSVNHYQRFPDPRAAARAAVVSLRGAHLVPLNA</sequence>
<comment type="similarity">
    <text evidence="1">Belongs to the melC1 family.</text>
</comment>
<dbReference type="EMBL" id="BSBI01000021">
    <property type="protein sequence ID" value="GLF99611.1"/>
    <property type="molecule type" value="Genomic_DNA"/>
</dbReference>
<dbReference type="PROSITE" id="PS51318">
    <property type="entry name" value="TAT"/>
    <property type="match status" value="1"/>
</dbReference>
<dbReference type="InterPro" id="IPR023199">
    <property type="entry name" value="GriE/MELC1_sf"/>
</dbReference>
<dbReference type="Proteomes" id="UP001291653">
    <property type="component" value="Unassembled WGS sequence"/>
</dbReference>
<name>A0ABQ5PAK8_9ACTN</name>
<organism evidence="6 7">
    <name type="scientific">Streptomyces yaizuensis</name>
    <dbReference type="NCBI Taxonomy" id="2989713"/>
    <lineage>
        <taxon>Bacteria</taxon>
        <taxon>Bacillati</taxon>
        <taxon>Actinomycetota</taxon>
        <taxon>Actinomycetes</taxon>
        <taxon>Kitasatosporales</taxon>
        <taxon>Streptomycetaceae</taxon>
        <taxon>Streptomyces</taxon>
    </lineage>
</organism>
<keyword evidence="3" id="KW-0186">Copper</keyword>
<evidence type="ECO:0000256" key="1">
    <source>
        <dbReference type="ARBA" id="ARBA00009871"/>
    </source>
</evidence>
<accession>A0ABQ5PAK8</accession>
<dbReference type="InterPro" id="IPR010928">
    <property type="entry name" value="MelC1"/>
</dbReference>
<evidence type="ECO:0000256" key="5">
    <source>
        <dbReference type="SAM" id="SignalP"/>
    </source>
</evidence>
<feature type="region of interest" description="Disordered" evidence="4">
    <location>
        <begin position="29"/>
        <end position="48"/>
    </location>
</feature>
<feature type="region of interest" description="Disordered" evidence="4">
    <location>
        <begin position="64"/>
        <end position="90"/>
    </location>
</feature>
<dbReference type="RefSeq" id="WP_323451547.1">
    <property type="nucleotide sequence ID" value="NZ_BSBI01000021.1"/>
</dbReference>
<comment type="caution">
    <text evidence="6">The sequence shown here is derived from an EMBL/GenBank/DDBJ whole genome shotgun (WGS) entry which is preliminary data.</text>
</comment>
<proteinExistence type="inferred from homology"/>
<feature type="chain" id="PRO_5045867109" evidence="5">
    <location>
        <begin position="31"/>
        <end position="145"/>
    </location>
</feature>
<evidence type="ECO:0000256" key="3">
    <source>
        <dbReference type="ARBA" id="ARBA00023008"/>
    </source>
</evidence>
<keyword evidence="2 5" id="KW-0732">Signal</keyword>
<dbReference type="InterPro" id="IPR006311">
    <property type="entry name" value="TAT_signal"/>
</dbReference>
<evidence type="ECO:0000313" key="7">
    <source>
        <dbReference type="Proteomes" id="UP001291653"/>
    </source>
</evidence>
<evidence type="ECO:0000313" key="6">
    <source>
        <dbReference type="EMBL" id="GLF99611.1"/>
    </source>
</evidence>
<keyword evidence="7" id="KW-1185">Reference proteome</keyword>
<dbReference type="Gene3D" id="3.30.1880.10">
    <property type="entry name" value="protein ne1242 domain like"/>
    <property type="match status" value="1"/>
</dbReference>
<feature type="signal peptide" evidence="5">
    <location>
        <begin position="1"/>
        <end position="30"/>
    </location>
</feature>